<accession>A0AAV4RUA2</accession>
<evidence type="ECO:0000313" key="2">
    <source>
        <dbReference type="EMBL" id="GIY24264.1"/>
    </source>
</evidence>
<gene>
    <name evidence="2" type="ORF">CEXT_414791</name>
</gene>
<reference evidence="2 3" key="1">
    <citation type="submission" date="2021-06" db="EMBL/GenBank/DDBJ databases">
        <title>Caerostris extrusa draft genome.</title>
        <authorList>
            <person name="Kono N."/>
            <person name="Arakawa K."/>
        </authorList>
    </citation>
    <scope>NUCLEOTIDE SEQUENCE [LARGE SCALE GENOMIC DNA]</scope>
</reference>
<feature type="compositionally biased region" description="Basic and acidic residues" evidence="1">
    <location>
        <begin position="117"/>
        <end position="136"/>
    </location>
</feature>
<feature type="compositionally biased region" description="Basic and acidic residues" evidence="1">
    <location>
        <begin position="86"/>
        <end position="109"/>
    </location>
</feature>
<evidence type="ECO:0000256" key="1">
    <source>
        <dbReference type="SAM" id="MobiDB-lite"/>
    </source>
</evidence>
<proteinExistence type="predicted"/>
<feature type="region of interest" description="Disordered" evidence="1">
    <location>
        <begin position="86"/>
        <end position="136"/>
    </location>
</feature>
<organism evidence="2 3">
    <name type="scientific">Caerostris extrusa</name>
    <name type="common">Bark spider</name>
    <name type="synonym">Caerostris bankana</name>
    <dbReference type="NCBI Taxonomy" id="172846"/>
    <lineage>
        <taxon>Eukaryota</taxon>
        <taxon>Metazoa</taxon>
        <taxon>Ecdysozoa</taxon>
        <taxon>Arthropoda</taxon>
        <taxon>Chelicerata</taxon>
        <taxon>Arachnida</taxon>
        <taxon>Araneae</taxon>
        <taxon>Araneomorphae</taxon>
        <taxon>Entelegynae</taxon>
        <taxon>Araneoidea</taxon>
        <taxon>Araneidae</taxon>
        <taxon>Caerostris</taxon>
    </lineage>
</organism>
<protein>
    <submittedName>
        <fullName evidence="2">Uncharacterized protein</fullName>
    </submittedName>
</protein>
<dbReference type="AlphaFoldDB" id="A0AAV4RUA2"/>
<dbReference type="EMBL" id="BPLR01008375">
    <property type="protein sequence ID" value="GIY24264.1"/>
    <property type="molecule type" value="Genomic_DNA"/>
</dbReference>
<name>A0AAV4RUA2_CAEEX</name>
<comment type="caution">
    <text evidence="2">The sequence shown here is derived from an EMBL/GenBank/DDBJ whole genome shotgun (WGS) entry which is preliminary data.</text>
</comment>
<evidence type="ECO:0000313" key="3">
    <source>
        <dbReference type="Proteomes" id="UP001054945"/>
    </source>
</evidence>
<sequence length="136" mass="15997">MIPSSLENSAKHKNGGDKWFPERTGVIYGYLLYVWSVCVEKMQSRFRWNFPCNYFVSSSDMMSRDFWHDKSICWNALLLATGKREYEPSTGGRMERRKDGRVEGQTEGRKYRRKVGRTKDRKEGEGRPSEGRKDGW</sequence>
<dbReference type="Proteomes" id="UP001054945">
    <property type="component" value="Unassembled WGS sequence"/>
</dbReference>
<keyword evidence="3" id="KW-1185">Reference proteome</keyword>